<evidence type="ECO:0000313" key="2">
    <source>
        <dbReference type="EMBL" id="ADN02200.1"/>
    </source>
</evidence>
<feature type="coiled-coil region" evidence="1">
    <location>
        <begin position="18"/>
        <end position="74"/>
    </location>
</feature>
<dbReference type="Proteomes" id="UP000001296">
    <property type="component" value="Chromosome"/>
</dbReference>
<dbReference type="PaxDb" id="665571-STHERM_c12590"/>
<sequence>MPSRKKIVYLFKHKSLMRDKVEEELAFLRYSMEALERILVLYQDFLIEAPHLSQDEIEEESAHLQEELSTYNIDFLAHEAVRSIEQISSYTSHLCEIYRLTLSRLLKKKQFGERLLHVRKTR</sequence>
<evidence type="ECO:0000256" key="1">
    <source>
        <dbReference type="SAM" id="Coils"/>
    </source>
</evidence>
<accession>E0RTG9</accession>
<dbReference type="HOGENOM" id="CLU_2025295_0_0_12"/>
<protein>
    <submittedName>
        <fullName evidence="2">Uncharacterized protein</fullName>
    </submittedName>
</protein>
<dbReference type="EMBL" id="CP001698">
    <property type="protein sequence ID" value="ADN02200.1"/>
    <property type="molecule type" value="Genomic_DNA"/>
</dbReference>
<gene>
    <name evidence="2" type="ordered locus">STHERM_c12590</name>
</gene>
<evidence type="ECO:0000313" key="3">
    <source>
        <dbReference type="Proteomes" id="UP000001296"/>
    </source>
</evidence>
<proteinExistence type="predicted"/>
<reference key="1">
    <citation type="submission" date="2009-08" db="EMBL/GenBank/DDBJ databases">
        <title>The genome sequence of Spirochaeta thermophila DSM6192.</title>
        <authorList>
            <person name="Angelov A."/>
            <person name="Mientus M."/>
            <person name="Wittenberg S."/>
            <person name="Lehmann R."/>
            <person name="Liesegang H."/>
            <person name="Daniel R."/>
            <person name="Liebl W."/>
        </authorList>
    </citation>
    <scope>NUCLEOTIDE SEQUENCE</scope>
    <source>
        <strain>DSM 6192</strain>
    </source>
</reference>
<organism evidence="2 3">
    <name type="scientific">Winmispira thermophila (strain ATCC 49972 / DSM 6192 / RI 19.B1)</name>
    <name type="common">Spirochaeta thermophila</name>
    <dbReference type="NCBI Taxonomy" id="665571"/>
    <lineage>
        <taxon>Bacteria</taxon>
        <taxon>Pseudomonadati</taxon>
        <taxon>Spirochaetota</taxon>
        <taxon>Spirochaetia</taxon>
        <taxon>Winmispirales</taxon>
        <taxon>Winmispiraceae</taxon>
        <taxon>Winmispira</taxon>
    </lineage>
</organism>
<dbReference type="KEGG" id="sta:STHERM_c12590"/>
<dbReference type="AlphaFoldDB" id="E0RTG9"/>
<name>E0RTG9_WINT6</name>
<keyword evidence="1" id="KW-0175">Coiled coil</keyword>
<reference evidence="2 3" key="2">
    <citation type="journal article" date="2010" name="J. Bacteriol.">
        <title>Genome sequence of the polysaccharide-degrading, thermophilic anaerobe Spirochaeta thermophila DSM 6192.</title>
        <authorList>
            <person name="Angelov A."/>
            <person name="Liebl S."/>
            <person name="Ballschmiter M."/>
            <person name="Bomeke M."/>
            <person name="Lehmann R."/>
            <person name="Liesegang H."/>
            <person name="Daniel R."/>
            <person name="Liebl W."/>
        </authorList>
    </citation>
    <scope>NUCLEOTIDE SEQUENCE [LARGE SCALE GENOMIC DNA]</scope>
    <source>
        <strain evidence="3">ATCC 49972 / DSM 6192 / RI 19.B1</strain>
    </source>
</reference>